<proteinExistence type="predicted"/>
<evidence type="ECO:0000256" key="1">
    <source>
        <dbReference type="SAM" id="MobiDB-lite"/>
    </source>
</evidence>
<accession>A0A5U3G5R7</accession>
<organism evidence="2">
    <name type="scientific">Salmonella enterica I</name>
    <dbReference type="NCBI Taxonomy" id="59201"/>
    <lineage>
        <taxon>Bacteria</taxon>
        <taxon>Pseudomonadati</taxon>
        <taxon>Pseudomonadota</taxon>
        <taxon>Gammaproteobacteria</taxon>
        <taxon>Enterobacterales</taxon>
        <taxon>Enterobacteriaceae</taxon>
        <taxon>Salmonella</taxon>
    </lineage>
</organism>
<dbReference type="EMBL" id="AAGLQK010000087">
    <property type="protein sequence ID" value="EBP4061168.1"/>
    <property type="molecule type" value="Genomic_DNA"/>
</dbReference>
<gene>
    <name evidence="2" type="ORF">Z599_26405</name>
</gene>
<reference evidence="2" key="1">
    <citation type="submission" date="2018-07" db="EMBL/GenBank/DDBJ databases">
        <authorList>
            <consortium name="GenomeTrakr network: Whole genome sequencing for foodborne pathogen traceback"/>
        </authorList>
    </citation>
    <scope>NUCLEOTIDE SEQUENCE</scope>
    <source>
        <strain evidence="2">MDH-2013-00175</strain>
    </source>
</reference>
<feature type="region of interest" description="Disordered" evidence="1">
    <location>
        <begin position="1"/>
        <end position="25"/>
    </location>
</feature>
<dbReference type="AlphaFoldDB" id="A0A5U3G5R7"/>
<sequence>MSRKEPNPTPDKVIRPNPPPRVPAMCQTRTNEMEQYPVITDANQSVPSIKLPSIDILNALDYRMKYLQNEVVKTMGKMPEEAEKLQTLVSDLIEAGHARKAIKRQATYLVIDEVQP</sequence>
<comment type="caution">
    <text evidence="2">The sequence shown here is derived from an EMBL/GenBank/DDBJ whole genome shotgun (WGS) entry which is preliminary data.</text>
</comment>
<protein>
    <submittedName>
        <fullName evidence="2">Uncharacterized protein</fullName>
    </submittedName>
</protein>
<name>A0A5U3G5R7_SALET</name>
<evidence type="ECO:0000313" key="2">
    <source>
        <dbReference type="EMBL" id="EBP4061168.1"/>
    </source>
</evidence>